<dbReference type="OrthoDB" id="10666948at2759"/>
<dbReference type="InParanoid" id="J4KNR9"/>
<name>J4KNR9_BEAB2</name>
<dbReference type="HOGENOM" id="CLU_823831_0_0_1"/>
<dbReference type="STRING" id="655819.J4KNR9"/>
<reference evidence="2 3" key="1">
    <citation type="journal article" date="2012" name="Sci. Rep.">
        <title>Genomic perspectives on the evolution of fungal entomopathogenicity in Beauveria bassiana.</title>
        <authorList>
            <person name="Xiao G."/>
            <person name="Ying S.H."/>
            <person name="Zheng P."/>
            <person name="Wang Z.L."/>
            <person name="Zhang S."/>
            <person name="Xie X.Q."/>
            <person name="Shang Y."/>
            <person name="St Leger R.J."/>
            <person name="Zhao G.P."/>
            <person name="Wang C."/>
            <person name="Feng M.G."/>
        </authorList>
    </citation>
    <scope>NUCLEOTIDE SEQUENCE [LARGE SCALE GENOMIC DNA]</scope>
    <source>
        <strain evidence="2 3">ARSEF 2860</strain>
    </source>
</reference>
<feature type="region of interest" description="Disordered" evidence="1">
    <location>
        <begin position="170"/>
        <end position="211"/>
    </location>
</feature>
<gene>
    <name evidence="2" type="ORF">BBA_04677</name>
</gene>
<sequence>MKSGHGTTARQQYSIAIATSMRLSLVLAFCTALAASKPLGARQDSLKKPFLHSDLVYSPRNCGVSQMIKSPKSRSEACAGTVKYCREGFFRDFGETFSNEAECLESRDPPSLRPFKPGRQTNKACVVRPGNRRKAQSEDCVGTSQYCSQGFFRGFSEDFANEEECLKSRDPAPAAAPPVVEPEPAATTSATTPASNSPASAPPSSAGLSKKPFKLRKSTKAMCGFMIGDSRGHSEACLGTVLYCRDESFRHFGENFSNEEECLQSRDPAPDSSKKPFKLRKSNPTRCGFFIGDSRGHSEACLGTVLYCRDEYFREFGENFNSEEQCLQSRDPAPSTL</sequence>
<feature type="compositionally biased region" description="Low complexity" evidence="1">
    <location>
        <begin position="182"/>
        <end position="206"/>
    </location>
</feature>
<proteinExistence type="predicted"/>
<accession>J4KNR9</accession>
<dbReference type="RefSeq" id="XP_008597996.1">
    <property type="nucleotide sequence ID" value="XM_008599774.1"/>
</dbReference>
<keyword evidence="3" id="KW-1185">Reference proteome</keyword>
<evidence type="ECO:0000313" key="3">
    <source>
        <dbReference type="Proteomes" id="UP000002762"/>
    </source>
</evidence>
<dbReference type="AlphaFoldDB" id="J4KNR9"/>
<dbReference type="Proteomes" id="UP000002762">
    <property type="component" value="Unassembled WGS sequence"/>
</dbReference>
<dbReference type="GeneID" id="19887689"/>
<evidence type="ECO:0000256" key="1">
    <source>
        <dbReference type="SAM" id="MobiDB-lite"/>
    </source>
</evidence>
<dbReference type="EMBL" id="JH725160">
    <property type="protein sequence ID" value="EJP66184.1"/>
    <property type="molecule type" value="Genomic_DNA"/>
</dbReference>
<protein>
    <submittedName>
        <fullName evidence="2">Uncharacterized protein</fullName>
    </submittedName>
</protein>
<organism evidence="2 3">
    <name type="scientific">Beauveria bassiana (strain ARSEF 2860)</name>
    <name type="common">White muscardine disease fungus</name>
    <name type="synonym">Tritirachium shiotae</name>
    <dbReference type="NCBI Taxonomy" id="655819"/>
    <lineage>
        <taxon>Eukaryota</taxon>
        <taxon>Fungi</taxon>
        <taxon>Dikarya</taxon>
        <taxon>Ascomycota</taxon>
        <taxon>Pezizomycotina</taxon>
        <taxon>Sordariomycetes</taxon>
        <taxon>Hypocreomycetidae</taxon>
        <taxon>Hypocreales</taxon>
        <taxon>Cordycipitaceae</taxon>
        <taxon>Beauveria</taxon>
    </lineage>
</organism>
<evidence type="ECO:0000313" key="2">
    <source>
        <dbReference type="EMBL" id="EJP66184.1"/>
    </source>
</evidence>